<accession>Q0RM67</accession>
<dbReference type="STRING" id="326424.FRAAL2741"/>
<reference evidence="2 3" key="1">
    <citation type="journal article" date="2007" name="Genome Res.">
        <title>Genome characteristics of facultatively symbiotic Frankia sp. strains reflect host range and host plant biogeography.</title>
        <authorList>
            <person name="Normand P."/>
            <person name="Lapierre P."/>
            <person name="Tisa L.S."/>
            <person name="Gogarten J.P."/>
            <person name="Alloisio N."/>
            <person name="Bagnarol E."/>
            <person name="Bassi C.A."/>
            <person name="Berry A.M."/>
            <person name="Bickhart D.M."/>
            <person name="Choisne N."/>
            <person name="Couloux A."/>
            <person name="Cournoyer B."/>
            <person name="Cruveiller S."/>
            <person name="Daubin V."/>
            <person name="Demange N."/>
            <person name="Francino M.P."/>
            <person name="Goltsman E."/>
            <person name="Huang Y."/>
            <person name="Kopp O.R."/>
            <person name="Labarre L."/>
            <person name="Lapidus A."/>
            <person name="Lavire C."/>
            <person name="Marechal J."/>
            <person name="Martinez M."/>
            <person name="Mastronunzio J.E."/>
            <person name="Mullin B.C."/>
            <person name="Niemann J."/>
            <person name="Pujic P."/>
            <person name="Rawnsley T."/>
            <person name="Rouy Z."/>
            <person name="Schenowitz C."/>
            <person name="Sellstedt A."/>
            <person name="Tavares F."/>
            <person name="Tomkins J.P."/>
            <person name="Vallenet D."/>
            <person name="Valverde C."/>
            <person name="Wall L.G."/>
            <person name="Wang Y."/>
            <person name="Medigue C."/>
            <person name="Benson D.R."/>
        </authorList>
    </citation>
    <scope>NUCLEOTIDE SEQUENCE [LARGE SCALE GENOMIC DNA]</scope>
    <source>
        <strain evidence="3">DSM 45986 / CECT 9034 / ACN14a</strain>
    </source>
</reference>
<sequence length="535" mass="59276">MIAGGGQDLARQVDVLLARLPPELHSRARHEAARLARSRVEEQTRRNRMGFYRDEPVRWARDRLGGVHLWSKQQEIINALRVHRKVAVPSCHDAGKSFVAAAAVAHWLDTHPPGSAFAITTAPTFPQVRAILWREIRRLSRLMNPPLGRVNQTEWLIDDDLVAFGRKPADHDEGGFQGIHAQYPLVVLDEAGGIPQQLWIAADSIATNENARILAIGNPDDPTSYFAQVCELPSWHVITIPAAETPAFTGEQIPDDLRQALLSRAWAEEKRREWGEDNPVYISKVLAQFPKDVAWKVIKASDVAKRRIGRDEPWPASKLRPVCLGVDVGEGRDWTVVRERRGVQAGREWQARTPEPEQAVKLIGQAVLITGAKTVNIDAGGPGWGIAAALRGWLKQHKVRGVAVNPIRFGAKSREPEKYLNMRAELWWGVGRLLSEQGGWDLSVMENADDTTAQLLDPIWREGAGDRIVIESKEELRKRTGRSPDNADALLLAFARRGGPVELESADDSGARLPSGPNGGRQPGRATTRPLTAML</sequence>
<keyword evidence="3" id="KW-1185">Reference proteome</keyword>
<dbReference type="EMBL" id="CT573213">
    <property type="protein sequence ID" value="CAJ61385.1"/>
    <property type="molecule type" value="Genomic_DNA"/>
</dbReference>
<feature type="region of interest" description="Disordered" evidence="1">
    <location>
        <begin position="502"/>
        <end position="535"/>
    </location>
</feature>
<evidence type="ECO:0000313" key="3">
    <source>
        <dbReference type="Proteomes" id="UP000000657"/>
    </source>
</evidence>
<name>Q0RM67_FRAAA</name>
<dbReference type="Gene3D" id="3.40.50.300">
    <property type="entry name" value="P-loop containing nucleotide triphosphate hydrolases"/>
    <property type="match status" value="1"/>
</dbReference>
<dbReference type="SUPFAM" id="SSF52540">
    <property type="entry name" value="P-loop containing nucleoside triphosphate hydrolases"/>
    <property type="match status" value="1"/>
</dbReference>
<proteinExistence type="predicted"/>
<dbReference type="KEGG" id="fal:FRAAL2741"/>
<protein>
    <recommendedName>
        <fullName evidence="4">Terminase</fullName>
    </recommendedName>
</protein>
<dbReference type="eggNOG" id="COG0507">
    <property type="taxonomic scope" value="Bacteria"/>
</dbReference>
<evidence type="ECO:0008006" key="4">
    <source>
        <dbReference type="Google" id="ProtNLM"/>
    </source>
</evidence>
<organism evidence="2 3">
    <name type="scientific">Frankia alni (strain DSM 45986 / CECT 9034 / ACN14a)</name>
    <dbReference type="NCBI Taxonomy" id="326424"/>
    <lineage>
        <taxon>Bacteria</taxon>
        <taxon>Bacillati</taxon>
        <taxon>Actinomycetota</taxon>
        <taxon>Actinomycetes</taxon>
        <taxon>Frankiales</taxon>
        <taxon>Frankiaceae</taxon>
        <taxon>Frankia</taxon>
    </lineage>
</organism>
<gene>
    <name evidence="2" type="ordered locus">FRAAL2741</name>
</gene>
<dbReference type="InterPro" id="IPR027417">
    <property type="entry name" value="P-loop_NTPase"/>
</dbReference>
<dbReference type="Gene3D" id="3.30.420.240">
    <property type="match status" value="1"/>
</dbReference>
<dbReference type="AlphaFoldDB" id="Q0RM67"/>
<evidence type="ECO:0000313" key="2">
    <source>
        <dbReference type="EMBL" id="CAJ61385.1"/>
    </source>
</evidence>
<dbReference type="HOGENOM" id="CLU_027398_1_0_11"/>
<evidence type="ECO:0000256" key="1">
    <source>
        <dbReference type="SAM" id="MobiDB-lite"/>
    </source>
</evidence>
<dbReference type="Proteomes" id="UP000000657">
    <property type="component" value="Chromosome"/>
</dbReference>